<dbReference type="EMBL" id="NGKW01000031">
    <property type="protein sequence ID" value="OTN82317.1"/>
    <property type="molecule type" value="Genomic_DNA"/>
</dbReference>
<reference evidence="1 2" key="1">
    <citation type="submission" date="2017-05" db="EMBL/GenBank/DDBJ databases">
        <title>The Genome Sequence of Enterococcus faecium 7H8_DIV0219.</title>
        <authorList>
            <consortium name="The Broad Institute Genomics Platform"/>
            <consortium name="The Broad Institute Genomic Center for Infectious Diseases"/>
            <person name="Earl A."/>
            <person name="Manson A."/>
            <person name="Schwartman J."/>
            <person name="Gilmore M."/>
            <person name="Abouelleil A."/>
            <person name="Cao P."/>
            <person name="Chapman S."/>
            <person name="Cusick C."/>
            <person name="Shea T."/>
            <person name="Young S."/>
            <person name="Neafsey D."/>
            <person name="Nusbaum C."/>
            <person name="Birren B."/>
        </authorList>
    </citation>
    <scope>NUCLEOTIDE SEQUENCE [LARGE SCALE GENOMIC DNA]</scope>
    <source>
        <strain evidence="1 2">7H8_DIV0219</strain>
    </source>
</reference>
<protein>
    <submittedName>
        <fullName evidence="1">Uncharacterized protein</fullName>
    </submittedName>
</protein>
<comment type="caution">
    <text evidence="1">The sequence shown here is derived from an EMBL/GenBank/DDBJ whole genome shotgun (WGS) entry which is preliminary data.</text>
</comment>
<dbReference type="Proteomes" id="UP000194885">
    <property type="component" value="Unassembled WGS sequence"/>
</dbReference>
<proteinExistence type="predicted"/>
<evidence type="ECO:0000313" key="2">
    <source>
        <dbReference type="Proteomes" id="UP000194885"/>
    </source>
</evidence>
<sequence length="57" mass="6807">MKEPRLAFPVEAMTQNFVFTNTQEVWVGYKLAHQVFPLNDLDFFKEYIEDVYTSRCV</sequence>
<name>A0A242ANY3_ENTFC</name>
<accession>A0A242ANY3</accession>
<evidence type="ECO:0000313" key="1">
    <source>
        <dbReference type="EMBL" id="OTN82317.1"/>
    </source>
</evidence>
<dbReference type="AlphaFoldDB" id="A0A242ANY3"/>
<gene>
    <name evidence="1" type="ORF">A5810_003147</name>
</gene>
<organism evidence="1 2">
    <name type="scientific">Enterococcus faecium</name>
    <name type="common">Streptococcus faecium</name>
    <dbReference type="NCBI Taxonomy" id="1352"/>
    <lineage>
        <taxon>Bacteria</taxon>
        <taxon>Bacillati</taxon>
        <taxon>Bacillota</taxon>
        <taxon>Bacilli</taxon>
        <taxon>Lactobacillales</taxon>
        <taxon>Enterococcaceae</taxon>
        <taxon>Enterococcus</taxon>
    </lineage>
</organism>